<feature type="compositionally biased region" description="Low complexity" evidence="1">
    <location>
        <begin position="21"/>
        <end position="30"/>
    </location>
</feature>
<accession>U1QKB6</accession>
<comment type="caution">
    <text evidence="2">The sequence shown here is derived from an EMBL/GenBank/DDBJ whole genome shotgun (WGS) entry which is preliminary data.</text>
</comment>
<proteinExistence type="predicted"/>
<feature type="region of interest" description="Disordered" evidence="1">
    <location>
        <begin position="133"/>
        <end position="192"/>
    </location>
</feature>
<reference evidence="2 3" key="1">
    <citation type="submission" date="2013-08" db="EMBL/GenBank/DDBJ databases">
        <authorList>
            <person name="Weinstock G."/>
            <person name="Sodergren E."/>
            <person name="Wylie T."/>
            <person name="Fulton L."/>
            <person name="Fulton R."/>
            <person name="Fronick C."/>
            <person name="O'Laughlin M."/>
            <person name="Godfrey J."/>
            <person name="Miner T."/>
            <person name="Herter B."/>
            <person name="Appelbaum E."/>
            <person name="Cordes M."/>
            <person name="Lek S."/>
            <person name="Wollam A."/>
            <person name="Pepin K.H."/>
            <person name="Palsikar V.B."/>
            <person name="Mitreva M."/>
            <person name="Wilson R.K."/>
        </authorList>
    </citation>
    <scope>NUCLEOTIDE SEQUENCE [LARGE SCALE GENOMIC DNA]</scope>
    <source>
        <strain evidence="2 3">F0542</strain>
    </source>
</reference>
<dbReference type="Proteomes" id="UP000016536">
    <property type="component" value="Unassembled WGS sequence"/>
</dbReference>
<dbReference type="AlphaFoldDB" id="U1QKB6"/>
<dbReference type="EMBL" id="AWSE01000153">
    <property type="protein sequence ID" value="ERH22616.1"/>
    <property type="molecule type" value="Genomic_DNA"/>
</dbReference>
<evidence type="ECO:0000313" key="2">
    <source>
        <dbReference type="EMBL" id="ERH22616.1"/>
    </source>
</evidence>
<sequence>MMGLSVALSVPALPRIRRTRVSPTSRSSASGDQGETDLQAHNELQKFSQSATSVNFKPAQVDSVSVKDFPDNPIGTKRPEWTCTGKDGEDYRATEHLRAFTTIKKLTLLIAALICPSDKYSTVVLDDLLKDTTVTVPGPADMDEAGSSGDSKSDRGTGPQLYAGAATHSGPCRAAPVESLPWLSPRPTVPTL</sequence>
<protein>
    <submittedName>
        <fullName evidence="2">Uncharacterized protein</fullName>
    </submittedName>
</protein>
<name>U1QKB6_9ACTO</name>
<gene>
    <name evidence="2" type="ORF">HMPREF1979_02389</name>
</gene>
<organism evidence="2 3">
    <name type="scientific">Actinomyces johnsonii F0542</name>
    <dbReference type="NCBI Taxonomy" id="1321818"/>
    <lineage>
        <taxon>Bacteria</taxon>
        <taxon>Bacillati</taxon>
        <taxon>Actinomycetota</taxon>
        <taxon>Actinomycetes</taxon>
        <taxon>Actinomycetales</taxon>
        <taxon>Actinomycetaceae</taxon>
        <taxon>Actinomyces</taxon>
    </lineage>
</organism>
<keyword evidence="3" id="KW-1185">Reference proteome</keyword>
<evidence type="ECO:0000313" key="3">
    <source>
        <dbReference type="Proteomes" id="UP000016536"/>
    </source>
</evidence>
<feature type="region of interest" description="Disordered" evidence="1">
    <location>
        <begin position="17"/>
        <end position="43"/>
    </location>
</feature>
<dbReference type="HOGENOM" id="CLU_1412512_0_0_11"/>
<evidence type="ECO:0000256" key="1">
    <source>
        <dbReference type="SAM" id="MobiDB-lite"/>
    </source>
</evidence>